<dbReference type="Proteomes" id="UP000006365">
    <property type="component" value="Chromosome"/>
</dbReference>
<feature type="compositionally biased region" description="Basic and acidic residues" evidence="2">
    <location>
        <begin position="56"/>
        <end position="66"/>
    </location>
</feature>
<accession>A0A7U3YN98</accession>
<evidence type="ECO:0000313" key="5">
    <source>
        <dbReference type="Proteomes" id="UP000006365"/>
    </source>
</evidence>
<reference evidence="4 5" key="1">
    <citation type="journal article" date="2011" name="Stand. Genomic Sci.">
        <title>Complete genome sequence of Desulfobulbus propionicus type strain (1pr3).</title>
        <authorList>
            <person name="Pagani I."/>
            <person name="Lapidus A."/>
            <person name="Nolan M."/>
            <person name="Lucas S."/>
            <person name="Hammon N."/>
            <person name="Deshpande S."/>
            <person name="Cheng J.F."/>
            <person name="Chertkov O."/>
            <person name="Davenport K."/>
            <person name="Tapia R."/>
            <person name="Han C."/>
            <person name="Goodwin L."/>
            <person name="Pitluck S."/>
            <person name="Liolios K."/>
            <person name="Mavromatis K."/>
            <person name="Ivanova N."/>
            <person name="Mikhailova N."/>
            <person name="Pati A."/>
            <person name="Chen A."/>
            <person name="Palaniappan K."/>
            <person name="Land M."/>
            <person name="Hauser L."/>
            <person name="Chang Y.J."/>
            <person name="Jeffries C.D."/>
            <person name="Detter J.C."/>
            <person name="Brambilla E."/>
            <person name="Kannan K.P."/>
            <person name="Djao O.D."/>
            <person name="Rohde M."/>
            <person name="Pukall R."/>
            <person name="Spring S."/>
            <person name="Goker M."/>
            <person name="Sikorski J."/>
            <person name="Woyke T."/>
            <person name="Bristow J."/>
            <person name="Eisen J.A."/>
            <person name="Markowitz V."/>
            <person name="Hugenholtz P."/>
            <person name="Kyrpides N.C."/>
            <person name="Klenk H.P."/>
        </authorList>
    </citation>
    <scope>NUCLEOTIDE SEQUENCE [LARGE SCALE GENOMIC DNA]</scope>
    <source>
        <strain evidence="5">ATCC 33891 / DSM 2032 / 1pr3</strain>
    </source>
</reference>
<dbReference type="PROSITE" id="PS51257">
    <property type="entry name" value="PROKAR_LIPOPROTEIN"/>
    <property type="match status" value="1"/>
</dbReference>
<dbReference type="KEGG" id="dpr:Despr_2373"/>
<feature type="chain" id="PRO_5030733892" description="Late embryogenesis abundant protein" evidence="3">
    <location>
        <begin position="24"/>
        <end position="120"/>
    </location>
</feature>
<sequence length="120" mass="12891">MFTTKKIACTCTALALCAVMLFGCGEDQEKKTEKKDVTVQQQLGKDAAQSVQQPLEDARKAAEQAGEKATQVIDSAAEKTKEAVNETVKQADQVIEAAAEKAKEAAQETEGKEKKKLEGC</sequence>
<evidence type="ECO:0000313" key="4">
    <source>
        <dbReference type="EMBL" id="ADW18514.1"/>
    </source>
</evidence>
<evidence type="ECO:0000256" key="3">
    <source>
        <dbReference type="SAM" id="SignalP"/>
    </source>
</evidence>
<evidence type="ECO:0008006" key="6">
    <source>
        <dbReference type="Google" id="ProtNLM"/>
    </source>
</evidence>
<dbReference type="RefSeq" id="WP_015725051.1">
    <property type="nucleotide sequence ID" value="NC_014972.1"/>
</dbReference>
<name>A0A7U3YN98_DESPD</name>
<keyword evidence="1" id="KW-0175">Coiled coil</keyword>
<gene>
    <name evidence="4" type="ordered locus">Despr_2373</name>
</gene>
<feature type="signal peptide" evidence="3">
    <location>
        <begin position="1"/>
        <end position="23"/>
    </location>
</feature>
<proteinExistence type="predicted"/>
<protein>
    <recommendedName>
        <fullName evidence="6">Late embryogenesis abundant protein</fullName>
    </recommendedName>
</protein>
<evidence type="ECO:0000256" key="2">
    <source>
        <dbReference type="SAM" id="MobiDB-lite"/>
    </source>
</evidence>
<dbReference type="AlphaFoldDB" id="A0A7U3YN98"/>
<keyword evidence="3" id="KW-0732">Signal</keyword>
<evidence type="ECO:0000256" key="1">
    <source>
        <dbReference type="SAM" id="Coils"/>
    </source>
</evidence>
<feature type="coiled-coil region" evidence="1">
    <location>
        <begin position="81"/>
        <end position="115"/>
    </location>
</feature>
<keyword evidence="5" id="KW-1185">Reference proteome</keyword>
<feature type="region of interest" description="Disordered" evidence="2">
    <location>
        <begin position="45"/>
        <end position="68"/>
    </location>
</feature>
<dbReference type="EMBL" id="CP002364">
    <property type="protein sequence ID" value="ADW18514.1"/>
    <property type="molecule type" value="Genomic_DNA"/>
</dbReference>
<organism evidence="4 5">
    <name type="scientific">Desulfobulbus propionicus (strain ATCC 33891 / DSM 2032 / VKM B-1956 / 1pr3)</name>
    <dbReference type="NCBI Taxonomy" id="577650"/>
    <lineage>
        <taxon>Bacteria</taxon>
        <taxon>Pseudomonadati</taxon>
        <taxon>Thermodesulfobacteriota</taxon>
        <taxon>Desulfobulbia</taxon>
        <taxon>Desulfobulbales</taxon>
        <taxon>Desulfobulbaceae</taxon>
        <taxon>Desulfobulbus</taxon>
    </lineage>
</organism>